<dbReference type="Pfam" id="PF10250">
    <property type="entry name" value="O-FucT"/>
    <property type="match status" value="1"/>
</dbReference>
<evidence type="ECO:0000256" key="11">
    <source>
        <dbReference type="ARBA" id="ARBA00023277"/>
    </source>
</evidence>
<dbReference type="Proteomes" id="UP000231279">
    <property type="component" value="Unassembled WGS sequence"/>
</dbReference>
<keyword evidence="11" id="KW-0119">Carbohydrate metabolism</keyword>
<comment type="pathway">
    <text evidence="2">Glycan metabolism.</text>
</comment>
<dbReference type="OrthoDB" id="1868072at2759"/>
<evidence type="ECO:0000256" key="8">
    <source>
        <dbReference type="ARBA" id="ARBA00023136"/>
    </source>
</evidence>
<keyword evidence="5" id="KW-0808">Transferase</keyword>
<evidence type="ECO:0000256" key="6">
    <source>
        <dbReference type="ARBA" id="ARBA00022692"/>
    </source>
</evidence>
<evidence type="ECO:0000256" key="7">
    <source>
        <dbReference type="ARBA" id="ARBA00022989"/>
    </source>
</evidence>
<dbReference type="PANTHER" id="PTHR31933">
    <property type="entry name" value="O-FUCOSYLTRANSFERASE 2-RELATED"/>
    <property type="match status" value="1"/>
</dbReference>
<evidence type="ECO:0000256" key="2">
    <source>
        <dbReference type="ARBA" id="ARBA00004881"/>
    </source>
</evidence>
<keyword evidence="15" id="KW-1185">Reference proteome</keyword>
<evidence type="ECO:0000256" key="9">
    <source>
        <dbReference type="ARBA" id="ARBA00023180"/>
    </source>
</evidence>
<keyword evidence="7 13" id="KW-1133">Transmembrane helix</keyword>
<evidence type="ECO:0000256" key="4">
    <source>
        <dbReference type="ARBA" id="ARBA00022676"/>
    </source>
</evidence>
<reference evidence="15" key="1">
    <citation type="journal article" date="2018" name="Gigascience">
        <title>Genome assembly of the Pink Ipe (Handroanthus impetiginosus, Bignoniaceae), a highly valued, ecologically keystone Neotropical timber forest tree.</title>
        <authorList>
            <person name="Silva-Junior O.B."/>
            <person name="Grattapaglia D."/>
            <person name="Novaes E."/>
            <person name="Collevatti R.G."/>
        </authorList>
    </citation>
    <scope>NUCLEOTIDE SEQUENCE [LARGE SCALE GENOMIC DNA]</scope>
    <source>
        <strain evidence="15">cv. UFG-1</strain>
    </source>
</reference>
<evidence type="ECO:0000256" key="1">
    <source>
        <dbReference type="ARBA" id="ARBA00004167"/>
    </source>
</evidence>
<keyword evidence="9" id="KW-0325">Glycoprotein</keyword>
<comment type="similarity">
    <text evidence="3">Belongs to the glycosyltransferase GT106 family.</text>
</comment>
<dbReference type="InterPro" id="IPR052272">
    <property type="entry name" value="GT106_glycosyltransferase"/>
</dbReference>
<evidence type="ECO:0000256" key="10">
    <source>
        <dbReference type="ARBA" id="ARBA00023253"/>
    </source>
</evidence>
<proteinExistence type="inferred from homology"/>
<keyword evidence="6 13" id="KW-0812">Transmembrane</keyword>
<dbReference type="GO" id="GO:0006004">
    <property type="term" value="P:fucose metabolic process"/>
    <property type="evidence" value="ECO:0007669"/>
    <property type="project" value="UniProtKB-KW"/>
</dbReference>
<evidence type="ECO:0000256" key="12">
    <source>
        <dbReference type="ARBA" id="ARBA00030350"/>
    </source>
</evidence>
<dbReference type="GO" id="GO:0016020">
    <property type="term" value="C:membrane"/>
    <property type="evidence" value="ECO:0007669"/>
    <property type="project" value="UniProtKB-SubCell"/>
</dbReference>
<sequence>MGKQGSPKSSCSLSFDTSPGLKEYQLRWTDMLQNGDPSLGRRASGGDHNWDKGILVKGFKNDALKYSACKGVCTGKRHKWWLCRHIRSIMFIFTLMEFLYMLDSLMFSLFDPSFLKSSPAPRQSYEPKERITVDEDQEKSSVMYPHLLHMVSVSLAERELDQMESKFWKEPYPRASMWKPCADGKGQSCQGRASELPHRFYFGQCKWQSKSPASCSSLLNATLVIPKFLYSNLWKDPSQFSDIYQEETFMSIVKGDANIVKELPSHLKTIDLEAIGSVVCLITKNPLRGLDYLQKNLYLGKSQNTCLNHKGIMYSKFQKRVFSLRCKCNFHALKFAPKIQKTGFLLVSRIRKYNTARSMLDKQLLGSFISSVPSGEHIRPAIPSGYLALHLRFEVDMVTYSMCDFGGGEDERRELQAYREEHFPLLLERLKRMKPPSPAELRKMGRCPLTPEEAALVLAGKSRMHPITSLYPNIVTKEDLLSTSELEPFRNFSSQLAALDFIACAASDVFAITDSGSQLSSLVSGFRTYYGGGNAPTLGQARRDWQQYCKQIALSDGIVLRTEWHSFENRVRKMIEEGQRVHVRASGRSIYRQPRCSECMCKHQH</sequence>
<feature type="transmembrane region" description="Helical" evidence="13">
    <location>
        <begin position="89"/>
        <end position="110"/>
    </location>
</feature>
<evidence type="ECO:0000313" key="14">
    <source>
        <dbReference type="EMBL" id="PIN24407.1"/>
    </source>
</evidence>
<keyword evidence="4" id="KW-0328">Glycosyltransferase</keyword>
<dbReference type="InterPro" id="IPR024709">
    <property type="entry name" value="FucosylTrfase_pln"/>
</dbReference>
<evidence type="ECO:0000256" key="13">
    <source>
        <dbReference type="SAM" id="Phobius"/>
    </source>
</evidence>
<dbReference type="GO" id="GO:0016757">
    <property type="term" value="F:glycosyltransferase activity"/>
    <property type="evidence" value="ECO:0007669"/>
    <property type="project" value="UniProtKB-KW"/>
</dbReference>
<keyword evidence="10" id="KW-0294">Fucose metabolism</keyword>
<dbReference type="PANTHER" id="PTHR31933:SF4">
    <property type="entry name" value="O-FUCOSYLTRANSFERASE 8"/>
    <property type="match status" value="1"/>
</dbReference>
<protein>
    <recommendedName>
        <fullName evidence="12">O-fucosyltransferase family protein</fullName>
    </recommendedName>
</protein>
<comment type="caution">
    <text evidence="14">The sequence shown here is derived from an EMBL/GenBank/DDBJ whole genome shotgun (WGS) entry which is preliminary data.</text>
</comment>
<dbReference type="AlphaFoldDB" id="A0A2G9I3R0"/>
<dbReference type="STRING" id="429701.A0A2G9I3R0"/>
<evidence type="ECO:0000256" key="5">
    <source>
        <dbReference type="ARBA" id="ARBA00022679"/>
    </source>
</evidence>
<dbReference type="EMBL" id="NKXS01000419">
    <property type="protein sequence ID" value="PIN24407.1"/>
    <property type="molecule type" value="Genomic_DNA"/>
</dbReference>
<dbReference type="InterPro" id="IPR019378">
    <property type="entry name" value="GDP-Fuc_O-FucTrfase"/>
</dbReference>
<accession>A0A2G9I3R0</accession>
<evidence type="ECO:0000256" key="3">
    <source>
        <dbReference type="ARBA" id="ARBA00007737"/>
    </source>
</evidence>
<name>A0A2G9I3R0_9LAMI</name>
<evidence type="ECO:0000313" key="15">
    <source>
        <dbReference type="Proteomes" id="UP000231279"/>
    </source>
</evidence>
<keyword evidence="8 13" id="KW-0472">Membrane</keyword>
<organism evidence="14 15">
    <name type="scientific">Handroanthus impetiginosus</name>
    <dbReference type="NCBI Taxonomy" id="429701"/>
    <lineage>
        <taxon>Eukaryota</taxon>
        <taxon>Viridiplantae</taxon>
        <taxon>Streptophyta</taxon>
        <taxon>Embryophyta</taxon>
        <taxon>Tracheophyta</taxon>
        <taxon>Spermatophyta</taxon>
        <taxon>Magnoliopsida</taxon>
        <taxon>eudicotyledons</taxon>
        <taxon>Gunneridae</taxon>
        <taxon>Pentapetalae</taxon>
        <taxon>asterids</taxon>
        <taxon>lamiids</taxon>
        <taxon>Lamiales</taxon>
        <taxon>Bignoniaceae</taxon>
        <taxon>Crescentiina</taxon>
        <taxon>Tabebuia alliance</taxon>
        <taxon>Handroanthus</taxon>
    </lineage>
</organism>
<gene>
    <name evidence="14" type="ORF">CDL12_02861</name>
</gene>
<comment type="subcellular location">
    <subcellularLocation>
        <location evidence="1">Membrane</location>
        <topology evidence="1">Single-pass membrane protein</topology>
    </subcellularLocation>
</comment>
<dbReference type="PIRSF" id="PIRSF009360">
    <property type="entry name" value="UCP009360"/>
    <property type="match status" value="1"/>
</dbReference>